<feature type="compositionally biased region" description="Low complexity" evidence="1">
    <location>
        <begin position="785"/>
        <end position="806"/>
    </location>
</feature>
<feature type="compositionally biased region" description="Low complexity" evidence="1">
    <location>
        <begin position="596"/>
        <end position="621"/>
    </location>
</feature>
<feature type="compositionally biased region" description="Polar residues" evidence="1">
    <location>
        <begin position="839"/>
        <end position="848"/>
    </location>
</feature>
<feature type="compositionally biased region" description="Polar residues" evidence="1">
    <location>
        <begin position="765"/>
        <end position="783"/>
    </location>
</feature>
<name>A0A9Q0M9T8_BLOTA</name>
<feature type="compositionally biased region" description="Low complexity" evidence="1">
    <location>
        <begin position="1281"/>
        <end position="1300"/>
    </location>
</feature>
<feature type="compositionally biased region" description="Polar residues" evidence="1">
    <location>
        <begin position="316"/>
        <end position="334"/>
    </location>
</feature>
<feature type="compositionally biased region" description="Low complexity" evidence="1">
    <location>
        <begin position="359"/>
        <end position="370"/>
    </location>
</feature>
<feature type="compositionally biased region" description="Pro residues" evidence="1">
    <location>
        <begin position="1709"/>
        <end position="1732"/>
    </location>
</feature>
<feature type="compositionally biased region" description="Low complexity" evidence="1">
    <location>
        <begin position="849"/>
        <end position="911"/>
    </location>
</feature>
<feature type="compositionally biased region" description="Polar residues" evidence="1">
    <location>
        <begin position="1069"/>
        <end position="1079"/>
    </location>
</feature>
<feature type="region of interest" description="Disordered" evidence="1">
    <location>
        <begin position="316"/>
        <end position="370"/>
    </location>
</feature>
<proteinExistence type="predicted"/>
<feature type="compositionally biased region" description="Low complexity" evidence="1">
    <location>
        <begin position="144"/>
        <end position="157"/>
    </location>
</feature>
<feature type="compositionally biased region" description="Low complexity" evidence="1">
    <location>
        <begin position="2400"/>
        <end position="2415"/>
    </location>
</feature>
<feature type="compositionally biased region" description="Acidic residues" evidence="1">
    <location>
        <begin position="1157"/>
        <end position="1167"/>
    </location>
</feature>
<feature type="compositionally biased region" description="Polar residues" evidence="1">
    <location>
        <begin position="183"/>
        <end position="203"/>
    </location>
</feature>
<evidence type="ECO:0000313" key="3">
    <source>
        <dbReference type="Proteomes" id="UP001142055"/>
    </source>
</evidence>
<feature type="compositionally biased region" description="Low complexity" evidence="1">
    <location>
        <begin position="165"/>
        <end position="182"/>
    </location>
</feature>
<feature type="region of interest" description="Disordered" evidence="1">
    <location>
        <begin position="1212"/>
        <end position="1337"/>
    </location>
</feature>
<feature type="region of interest" description="Disordered" evidence="1">
    <location>
        <begin position="1"/>
        <end position="24"/>
    </location>
</feature>
<dbReference type="SMART" id="SM00384">
    <property type="entry name" value="AT_hook"/>
    <property type="match status" value="3"/>
</dbReference>
<gene>
    <name evidence="2" type="ORF">RDWZM_000282</name>
</gene>
<feature type="compositionally biased region" description="Low complexity" evidence="1">
    <location>
        <begin position="1"/>
        <end position="13"/>
    </location>
</feature>
<organism evidence="2 3">
    <name type="scientific">Blomia tropicalis</name>
    <name type="common">Mite</name>
    <dbReference type="NCBI Taxonomy" id="40697"/>
    <lineage>
        <taxon>Eukaryota</taxon>
        <taxon>Metazoa</taxon>
        <taxon>Ecdysozoa</taxon>
        <taxon>Arthropoda</taxon>
        <taxon>Chelicerata</taxon>
        <taxon>Arachnida</taxon>
        <taxon>Acari</taxon>
        <taxon>Acariformes</taxon>
        <taxon>Sarcoptiformes</taxon>
        <taxon>Astigmata</taxon>
        <taxon>Glycyphagoidea</taxon>
        <taxon>Echimyopodidae</taxon>
        <taxon>Blomia</taxon>
    </lineage>
</organism>
<feature type="region of interest" description="Disordered" evidence="1">
    <location>
        <begin position="557"/>
        <end position="657"/>
    </location>
</feature>
<feature type="compositionally biased region" description="Acidic residues" evidence="1">
    <location>
        <begin position="1355"/>
        <end position="1376"/>
    </location>
</feature>
<feature type="compositionally biased region" description="Basic residues" evidence="1">
    <location>
        <begin position="742"/>
        <end position="752"/>
    </location>
</feature>
<feature type="region of interest" description="Disordered" evidence="1">
    <location>
        <begin position="834"/>
        <end position="970"/>
    </location>
</feature>
<feature type="compositionally biased region" description="Low complexity" evidence="1">
    <location>
        <begin position="120"/>
        <end position="135"/>
    </location>
</feature>
<dbReference type="InterPro" id="IPR017956">
    <property type="entry name" value="AT_hook_DNA-bd_motif"/>
</dbReference>
<feature type="compositionally biased region" description="Low complexity" evidence="1">
    <location>
        <begin position="1988"/>
        <end position="2007"/>
    </location>
</feature>
<feature type="compositionally biased region" description="Polar residues" evidence="1">
    <location>
        <begin position="622"/>
        <end position="657"/>
    </location>
</feature>
<feature type="region of interest" description="Disordered" evidence="1">
    <location>
        <begin position="1118"/>
        <end position="1178"/>
    </location>
</feature>
<feature type="compositionally biased region" description="Polar residues" evidence="1">
    <location>
        <begin position="2418"/>
        <end position="2437"/>
    </location>
</feature>
<dbReference type="Proteomes" id="UP001142055">
    <property type="component" value="Chromosome 1"/>
</dbReference>
<keyword evidence="3" id="KW-1185">Reference proteome</keyword>
<feature type="compositionally biased region" description="Low complexity" evidence="1">
    <location>
        <begin position="578"/>
        <end position="587"/>
    </location>
</feature>
<accession>A0A9Q0M9T8</accession>
<evidence type="ECO:0000256" key="1">
    <source>
        <dbReference type="SAM" id="MobiDB-lite"/>
    </source>
</evidence>
<dbReference type="OMA" id="VELACHD"/>
<comment type="caution">
    <text evidence="2">The sequence shown here is derived from an EMBL/GenBank/DDBJ whole genome shotgun (WGS) entry which is preliminary data.</text>
</comment>
<feature type="compositionally biased region" description="Pro residues" evidence="1">
    <location>
        <begin position="14"/>
        <end position="24"/>
    </location>
</feature>
<feature type="region of interest" description="Disordered" evidence="1">
    <location>
        <begin position="1704"/>
        <end position="1735"/>
    </location>
</feature>
<protein>
    <submittedName>
        <fullName evidence="2">Uncharacterized protein</fullName>
    </submittedName>
</protein>
<feature type="region of interest" description="Disordered" evidence="1">
    <location>
        <begin position="515"/>
        <end position="540"/>
    </location>
</feature>
<feature type="region of interest" description="Disordered" evidence="1">
    <location>
        <begin position="120"/>
        <end position="203"/>
    </location>
</feature>
<feature type="compositionally biased region" description="Polar residues" evidence="1">
    <location>
        <begin position="344"/>
        <end position="358"/>
    </location>
</feature>
<feature type="compositionally biased region" description="Low complexity" evidence="1">
    <location>
        <begin position="1142"/>
        <end position="1156"/>
    </location>
</feature>
<feature type="region of interest" description="Disordered" evidence="1">
    <location>
        <begin position="2400"/>
        <end position="2446"/>
    </location>
</feature>
<feature type="region of interest" description="Disordered" evidence="1">
    <location>
        <begin position="1057"/>
        <end position="1080"/>
    </location>
</feature>
<dbReference type="GO" id="GO:0003677">
    <property type="term" value="F:DNA binding"/>
    <property type="evidence" value="ECO:0007669"/>
    <property type="project" value="InterPro"/>
</dbReference>
<feature type="region of interest" description="Disordered" evidence="1">
    <location>
        <begin position="1978"/>
        <end position="2008"/>
    </location>
</feature>
<feature type="compositionally biased region" description="Acidic residues" evidence="1">
    <location>
        <begin position="1229"/>
        <end position="1255"/>
    </location>
</feature>
<sequence length="2693" mass="296127">MSVLSSSVSDHPQSPSPSPSPPQPVNITLMRLEATFILSCLATSAYERDLRLNYGVIDSTHPTTQLESNYANSLEMEELLERIVPNGSNMIHSYGESNMSNVDTPTSHNGAAFYYSPSTNGAGSSSGSNGGNSTPHHVMSAPNSVISGHYGSSSASSPYGQQPHSITSSVSSSSMTPPSAKSGQSSTNTTTTIQRPNQTSTPVNYGGIYCDNITGSPVTSPMSIHQLPRCHSNSSAAATAAVINSNPNTPYGTNGPMTPGAPVISTNGPMTPGSMAQPMTPNGGNPCTPIQLKREESISSCGSPYPSNSSDYAMFTNGSNTKRMGQQQHSNNNKVARPHRMDRSSSMGPSPVNIVNRNTSSSPASASGPGTPYMANQSYSAPIGAGNGVGGNGYLTPYHQPQYPPSVSASYGMDSSIYDSEADIDDSDIFEDADEENEQFKRLSNNDPTIYATNHVALLQDQLRSLEANTDCHDRYVRRQKMQEARNDLQALLQINHFDDGSFVSNPSLSSYVDSSAYDIGSGDESHHCQQRQQQQQRQTTKMINPLNGQFSPIFQHHQQRQQANHHLTSSHEYASIQQQQQQQQQQANGHGCSSFNHYNHYQQAHHQSHSQSQFSPSNSSTNGVIQSVPNYHMQNGNGNSIYGVSDQSPNIHHRTSLQSYPNTFKSINGSLGATNHDISLRSPPTNTSHPYGVMASNHHSKNVQFINDQLDPVSSALLTKSANTGNVIESVSFDPKTGMMKIKKKRGRPRKNPLPPPPLPPPISLQSLTNVSDRSRTFSGGQKSPGAFSSGSSSLMSSSSSSSINGFGSSRIVNDDLNDDHFKSNGKNDSYGFHFMDQSHSNSYNHVSSQQSTSQSQSKLNSVSNQTQSSVQSQSQSQLVASSQPTQHTTSSSSSSSRPSSSSSSSQSHPYGQNGHPSRDSAPIPPVKRPRGRPRNNDPNRPTPKPKSTPSIAAILPTLPGQPVMKRGRGRPKALKTLMKEAEALIADCQAKGNDVPDELITFVSEGRAQLAKQQMQQSQQTNLSQQHHKTNMNRASLAASMITGTTNNCFNGQVPSSPQHHPMLPQRPSSIQQSTTRPKPISYEEAYEYNTDPYRPNNATSVIRHSTSTMMNQMSMSTNTSNQKMHDSSSSSTPLRRVISSELISSSDSLSSSDSSDDDDDDDETNESRKNIIEVNRTKLAPISTLTHLPPLKAQPNPAIMPSNIIKKEEMTSDSSEDESPFSISSNDDEETSSSSNDDEQDDEDDEDAVNDLDDSKSSSSSSSPTTNGNANKRRESRGSNNNTRPSSNNSPNGSKTSHASISINKGPIFTRMGPNSRPSMFIRRSPSASMGKPTFSKRFISAKKINYHQTVSDEDEYDDEDEEEEEEEDDNADDKEMRGKGTSLNRMKPNRTCYNNNNEQVKQPKLPKLVLKLTGNSGNSTVEQQQQQQQNQLQLHKQQALSNYCVSIKNEPNECKNVINNRTAYASEVTNTGSTNAPSTAISCTARLASSDSPKIRLKVTKTETAFVCSQIISEPTSAAATTTITTTTNNNNNKHESIDCVVRDLVTHLCDMVSTTVPNENVSIDKKHDNYLSLEKSLIKTENDLISEDVSAVRNLELQLAGSDTLFRKPITPPIKLPSYHLHEPFIEAKLDACDVSVDEQSSAINSIMNFDDFETNHSDIKLIKSQDLCMVNSTLHDKFLPKVQFDSIEDDLLPSLQLIRSPTLSPPPLSSPPPLPPSTTLPPPPPMEQDDFLDHIISQPSTGEEEILKKDLERQLEASTCQSLTTNQPDVIPLDDIIPTVLSDSTSTDLALLDNLIEENVECYNKVKQSDIGPLFDIVNPSEQFQTMTHHCPPMVSTNPSHLVPNIPVGVADNRPQPMLPNRTNNIYYMMAPHSHPSSVQSHYPPQQIVQLQSFVPSNEEYQSKILPPFQQSNRNAAFRPYPSQSNVYRSSLDRSYPINHSMIYPDGNVYPNRPMQPTLNIVPDMAPHGQYARCSPFSRPYPQQLPQQHLQQQQQQQQQQQSYIRPYLFQHQSQPSLYGHQPTVVSAQPVQSMGYHTMSSLREFNRTSNHLIMDRNKTQLSPHVINPNRPVPGVAFLGPVQPQFRPIPAPISSNSSPNLSQLLSSNNPTKVFLEAKQPTLIRDKLEEKLRNVSSFGSNEMLKDLLSEMADPQHTNTDISNTLKAKLCSSSQVDVDLTLDDIFNDSFTTDPSNLEEELRQLQELDVISNTTSTSSVSPDSTSVTQEKSMLNHSLLDDHNSNVNNAEIMDLLHDMTDYVVDCENLNKNQIDDDILLVVRRMINQVAKDIEITNKLDMLNHKDEHIDVVLVNDIVELACHDNIDDLTKLDTISDAEITQLFKGGSKGEKLRSKRRRSWEVLVDMNESSTNDQNVNNCRSRSNSIQLKSKVSITESCSSPVTSVTSPESSTWSPMVRSTTQTPPIFTPTEQSGVNNRKRQFEESNKVDCYQKSTNKSKFKMDENNYRPIVPYEDDDDESMSQNDLKMATISNHVIKSNNGSLVIDIRHDSQQSPIPTKRTKLDYLPISSSSVFTKNENKDIEDGCIESSVQHPDISSSVDIDNQHKSTCCCNRNKVVPDDMNKCHLTCRNGVSSHSFIVKSTLNSTKNDNNNAKLIAQQSPVTIHHHSDSNGAIKTVSINFDAQNTTTIIHINSGSKSTTTTSDSIEKGLSTKMSEPIEAITNGTSSPNID</sequence>
<feature type="region of interest" description="Disordered" evidence="1">
    <location>
        <begin position="1349"/>
        <end position="1408"/>
    </location>
</feature>
<dbReference type="EMBL" id="JAPWDV010000001">
    <property type="protein sequence ID" value="KAJ6221737.1"/>
    <property type="molecule type" value="Genomic_DNA"/>
</dbReference>
<feature type="compositionally biased region" description="Pro residues" evidence="1">
    <location>
        <begin position="753"/>
        <end position="764"/>
    </location>
</feature>
<feature type="region of interest" description="Disordered" evidence="1">
    <location>
        <begin position="738"/>
        <end position="806"/>
    </location>
</feature>
<reference evidence="2" key="1">
    <citation type="submission" date="2022-12" db="EMBL/GenBank/DDBJ databases">
        <title>Genome assemblies of Blomia tropicalis.</title>
        <authorList>
            <person name="Cui Y."/>
        </authorList>
    </citation>
    <scope>NUCLEOTIDE SEQUENCE</scope>
    <source>
        <tissue evidence="2">Adult mites</tissue>
    </source>
</reference>
<evidence type="ECO:0000313" key="2">
    <source>
        <dbReference type="EMBL" id="KAJ6221737.1"/>
    </source>
</evidence>